<feature type="transmembrane region" description="Helical" evidence="5">
    <location>
        <begin position="68"/>
        <end position="87"/>
    </location>
</feature>
<keyword evidence="4 5" id="KW-0472">Membrane</keyword>
<feature type="transmembrane region" description="Helical" evidence="5">
    <location>
        <begin position="6"/>
        <end position="24"/>
    </location>
</feature>
<feature type="transmembrane region" description="Helical" evidence="5">
    <location>
        <begin position="107"/>
        <end position="128"/>
    </location>
</feature>
<comment type="subcellular location">
    <subcellularLocation>
        <location evidence="1">Membrane</location>
        <topology evidence="1">Multi-pass membrane protein</topology>
    </subcellularLocation>
</comment>
<dbReference type="InterPro" id="IPR032808">
    <property type="entry name" value="DoxX"/>
</dbReference>
<proteinExistence type="predicted"/>
<name>A0A6J7D8P4_9ZZZZ</name>
<evidence type="ECO:0000256" key="3">
    <source>
        <dbReference type="ARBA" id="ARBA00022989"/>
    </source>
</evidence>
<organism evidence="6">
    <name type="scientific">freshwater metagenome</name>
    <dbReference type="NCBI Taxonomy" id="449393"/>
    <lineage>
        <taxon>unclassified sequences</taxon>
        <taxon>metagenomes</taxon>
        <taxon>ecological metagenomes</taxon>
    </lineage>
</organism>
<keyword evidence="3 5" id="KW-1133">Transmembrane helix</keyword>
<dbReference type="Pfam" id="PF07681">
    <property type="entry name" value="DoxX"/>
    <property type="match status" value="1"/>
</dbReference>
<evidence type="ECO:0000256" key="1">
    <source>
        <dbReference type="ARBA" id="ARBA00004141"/>
    </source>
</evidence>
<protein>
    <submittedName>
        <fullName evidence="6">Unannotated protein</fullName>
    </submittedName>
</protein>
<keyword evidence="2 5" id="KW-0812">Transmembrane</keyword>
<evidence type="ECO:0000256" key="4">
    <source>
        <dbReference type="ARBA" id="ARBA00023136"/>
    </source>
</evidence>
<accession>A0A6J7D8P4</accession>
<dbReference type="AlphaFoldDB" id="A0A6J7D8P4"/>
<sequence length="142" mass="15027">MNAVLVIGRVLFAALFIMSGIGHFKSLEAMTGYAKYKKLPAAKLGVIGSGLFFLLGGIYILLGVWVDLGALLIAVTVILAALIFHQYWKETDANTKMQETIAFNKDLALGGAALIILALVAGGVITGAEFGPHVGNISFFNK</sequence>
<dbReference type="GO" id="GO:0016020">
    <property type="term" value="C:membrane"/>
    <property type="evidence" value="ECO:0007669"/>
    <property type="project" value="UniProtKB-SubCell"/>
</dbReference>
<dbReference type="EMBL" id="CAFBLW010000001">
    <property type="protein sequence ID" value="CAB4865314.1"/>
    <property type="molecule type" value="Genomic_DNA"/>
</dbReference>
<reference evidence="6" key="1">
    <citation type="submission" date="2020-05" db="EMBL/GenBank/DDBJ databases">
        <authorList>
            <person name="Chiriac C."/>
            <person name="Salcher M."/>
            <person name="Ghai R."/>
            <person name="Kavagutti S V."/>
        </authorList>
    </citation>
    <scope>NUCLEOTIDE SEQUENCE</scope>
</reference>
<evidence type="ECO:0000256" key="5">
    <source>
        <dbReference type="SAM" id="Phobius"/>
    </source>
</evidence>
<evidence type="ECO:0000256" key="2">
    <source>
        <dbReference type="ARBA" id="ARBA00022692"/>
    </source>
</evidence>
<evidence type="ECO:0000313" key="6">
    <source>
        <dbReference type="EMBL" id="CAB4865314.1"/>
    </source>
</evidence>
<feature type="transmembrane region" description="Helical" evidence="5">
    <location>
        <begin position="44"/>
        <end position="62"/>
    </location>
</feature>
<gene>
    <name evidence="6" type="ORF">UFOPK3461_00015</name>
</gene>